<dbReference type="AlphaFoldDB" id="A0A7L9WKF5"/>
<organism evidence="1 2">
    <name type="scientific">Pseudooceanicola spongiae</name>
    <dbReference type="NCBI Taxonomy" id="2613965"/>
    <lineage>
        <taxon>Bacteria</taxon>
        <taxon>Pseudomonadati</taxon>
        <taxon>Pseudomonadota</taxon>
        <taxon>Alphaproteobacteria</taxon>
        <taxon>Rhodobacterales</taxon>
        <taxon>Paracoccaceae</taxon>
        <taxon>Pseudooceanicola</taxon>
    </lineage>
</organism>
<evidence type="ECO:0000313" key="1">
    <source>
        <dbReference type="EMBL" id="QOL80383.1"/>
    </source>
</evidence>
<reference evidence="1 2" key="1">
    <citation type="submission" date="2019-10" db="EMBL/GenBank/DDBJ databases">
        <title>Pseudopuniceibacterium sp. HQ09 islated from Antarctica.</title>
        <authorList>
            <person name="Liao L."/>
            <person name="Su S."/>
            <person name="Chen B."/>
            <person name="Yu Y."/>
        </authorList>
    </citation>
    <scope>NUCLEOTIDE SEQUENCE [LARGE SCALE GENOMIC DNA]</scope>
    <source>
        <strain evidence="1 2">HQ09</strain>
    </source>
</reference>
<accession>A0A7L9WKF5</accession>
<keyword evidence="2" id="KW-1185">Reference proteome</keyword>
<dbReference type="KEGG" id="pshq:F3W81_05850"/>
<dbReference type="RefSeq" id="WP_193082703.1">
    <property type="nucleotide sequence ID" value="NZ_CP045201.1"/>
</dbReference>
<protein>
    <submittedName>
        <fullName evidence="1">Uncharacterized protein</fullName>
    </submittedName>
</protein>
<dbReference type="Proteomes" id="UP000594118">
    <property type="component" value="Chromosome"/>
</dbReference>
<evidence type="ECO:0000313" key="2">
    <source>
        <dbReference type="Proteomes" id="UP000594118"/>
    </source>
</evidence>
<sequence>MSETCYRYSLLLRDENERIADLLVGQLVVLLKTGYFYPKRCTTSVGAFYGGNGPEYIRLTLSEWAEKHCIALAHIQPGQRQQNA</sequence>
<gene>
    <name evidence="1" type="ORF">F3W81_05850</name>
</gene>
<dbReference type="EMBL" id="CP045201">
    <property type="protein sequence ID" value="QOL80383.1"/>
    <property type="molecule type" value="Genomic_DNA"/>
</dbReference>
<proteinExistence type="predicted"/>
<name>A0A7L9WKF5_9RHOB</name>